<comment type="caution">
    <text evidence="1">The sequence shown here is derived from an EMBL/GenBank/DDBJ whole genome shotgun (WGS) entry which is preliminary data.</text>
</comment>
<evidence type="ECO:0000313" key="1">
    <source>
        <dbReference type="EMBL" id="KAI5342479.1"/>
    </source>
</evidence>
<sequence length="101" mass="10287">MAVEGGGDRHWATGEELMEVVQGWEVGSARAQGAAQEAIRWGISSSRSCASKGASKQLSKGAAMGSLANFPAFQGVVRPLLSQGGSAPGCHIGTVRTDEGS</sequence>
<accession>A0AAD4WFP1</accession>
<dbReference type="AlphaFoldDB" id="A0AAD4WFP1"/>
<dbReference type="EMBL" id="JAJFAZ020000002">
    <property type="protein sequence ID" value="KAI5342479.1"/>
    <property type="molecule type" value="Genomic_DNA"/>
</dbReference>
<name>A0AAD4WFP1_PRUDU</name>
<evidence type="ECO:0000313" key="2">
    <source>
        <dbReference type="Proteomes" id="UP001054821"/>
    </source>
</evidence>
<reference evidence="1 2" key="1">
    <citation type="journal article" date="2022" name="G3 (Bethesda)">
        <title>Whole-genome sequence and methylome profiling of the almond [Prunus dulcis (Mill.) D.A. Webb] cultivar 'Nonpareil'.</title>
        <authorList>
            <person name="D'Amico-Willman K.M."/>
            <person name="Ouma W.Z."/>
            <person name="Meulia T."/>
            <person name="Sideli G.M."/>
            <person name="Gradziel T.M."/>
            <person name="Fresnedo-Ramirez J."/>
        </authorList>
    </citation>
    <scope>NUCLEOTIDE SEQUENCE [LARGE SCALE GENOMIC DNA]</scope>
    <source>
        <strain evidence="1">Clone GOH B32 T37-40</strain>
    </source>
</reference>
<protein>
    <submittedName>
        <fullName evidence="1">Uncharacterized protein</fullName>
    </submittedName>
</protein>
<keyword evidence="2" id="KW-1185">Reference proteome</keyword>
<proteinExistence type="predicted"/>
<dbReference type="Proteomes" id="UP001054821">
    <property type="component" value="Chromosome 2"/>
</dbReference>
<gene>
    <name evidence="1" type="ORF">L3X38_010354</name>
</gene>
<organism evidence="1 2">
    <name type="scientific">Prunus dulcis</name>
    <name type="common">Almond</name>
    <name type="synonym">Amygdalus dulcis</name>
    <dbReference type="NCBI Taxonomy" id="3755"/>
    <lineage>
        <taxon>Eukaryota</taxon>
        <taxon>Viridiplantae</taxon>
        <taxon>Streptophyta</taxon>
        <taxon>Embryophyta</taxon>
        <taxon>Tracheophyta</taxon>
        <taxon>Spermatophyta</taxon>
        <taxon>Magnoliopsida</taxon>
        <taxon>eudicotyledons</taxon>
        <taxon>Gunneridae</taxon>
        <taxon>Pentapetalae</taxon>
        <taxon>rosids</taxon>
        <taxon>fabids</taxon>
        <taxon>Rosales</taxon>
        <taxon>Rosaceae</taxon>
        <taxon>Amygdaloideae</taxon>
        <taxon>Amygdaleae</taxon>
        <taxon>Prunus</taxon>
    </lineage>
</organism>